<organism evidence="2 3">
    <name type="scientific">Sphingobium vermicomposti</name>
    <dbReference type="NCBI Taxonomy" id="529005"/>
    <lineage>
        <taxon>Bacteria</taxon>
        <taxon>Pseudomonadati</taxon>
        <taxon>Pseudomonadota</taxon>
        <taxon>Alphaproteobacteria</taxon>
        <taxon>Sphingomonadales</taxon>
        <taxon>Sphingomonadaceae</taxon>
        <taxon>Sphingobium</taxon>
    </lineage>
</organism>
<dbReference type="Proteomes" id="UP000576821">
    <property type="component" value="Unassembled WGS sequence"/>
</dbReference>
<gene>
    <name evidence="2" type="ORF">FHS54_002990</name>
</gene>
<sequence length="91" mass="9807">MTALFAFIGMSCLCLSMTRHKRDVLGRPLSPTQSRGLRVLGWAVLLLSFGVALPDGALAILRWIGELSLAALAAVAMSALVSSRRRRAGRR</sequence>
<evidence type="ECO:0000256" key="1">
    <source>
        <dbReference type="SAM" id="Phobius"/>
    </source>
</evidence>
<feature type="transmembrane region" description="Helical" evidence="1">
    <location>
        <begin position="60"/>
        <end position="81"/>
    </location>
</feature>
<keyword evidence="1" id="KW-1133">Transmembrane helix</keyword>
<name>A0A846MBI8_9SPHN</name>
<keyword evidence="1" id="KW-0812">Transmembrane</keyword>
<reference evidence="2 3" key="1">
    <citation type="submission" date="2020-03" db="EMBL/GenBank/DDBJ databases">
        <title>Genomic Encyclopedia of Type Strains, Phase IV (KMG-IV): sequencing the most valuable type-strain genomes for metagenomic binning, comparative biology and taxonomic classification.</title>
        <authorList>
            <person name="Goeker M."/>
        </authorList>
    </citation>
    <scope>NUCLEOTIDE SEQUENCE [LARGE SCALE GENOMIC DNA]</scope>
    <source>
        <strain evidence="2 3">DSM 21299</strain>
    </source>
</reference>
<dbReference type="AlphaFoldDB" id="A0A846MBI8"/>
<evidence type="ECO:0000313" key="2">
    <source>
        <dbReference type="EMBL" id="NIJ17990.1"/>
    </source>
</evidence>
<protein>
    <recommendedName>
        <fullName evidence="4">DUF3325 domain-containing protein</fullName>
    </recommendedName>
</protein>
<dbReference type="RefSeq" id="WP_167304897.1">
    <property type="nucleotide sequence ID" value="NZ_JAASQR010000004.1"/>
</dbReference>
<comment type="caution">
    <text evidence="2">The sequence shown here is derived from an EMBL/GenBank/DDBJ whole genome shotgun (WGS) entry which is preliminary data.</text>
</comment>
<proteinExistence type="predicted"/>
<keyword evidence="1" id="KW-0472">Membrane</keyword>
<keyword evidence="3" id="KW-1185">Reference proteome</keyword>
<accession>A0A846MBI8</accession>
<evidence type="ECO:0008006" key="4">
    <source>
        <dbReference type="Google" id="ProtNLM"/>
    </source>
</evidence>
<dbReference type="Pfam" id="PF11804">
    <property type="entry name" value="DUF3325"/>
    <property type="match status" value="1"/>
</dbReference>
<dbReference type="InterPro" id="IPR021762">
    <property type="entry name" value="DUF3325"/>
</dbReference>
<feature type="transmembrane region" description="Helical" evidence="1">
    <location>
        <begin position="37"/>
        <end position="54"/>
    </location>
</feature>
<evidence type="ECO:0000313" key="3">
    <source>
        <dbReference type="Proteomes" id="UP000576821"/>
    </source>
</evidence>
<dbReference type="EMBL" id="JAASQR010000004">
    <property type="protein sequence ID" value="NIJ17990.1"/>
    <property type="molecule type" value="Genomic_DNA"/>
</dbReference>